<dbReference type="GO" id="GO:0005886">
    <property type="term" value="C:plasma membrane"/>
    <property type="evidence" value="ECO:0007669"/>
    <property type="project" value="TreeGrafter"/>
</dbReference>
<dbReference type="InterPro" id="IPR050469">
    <property type="entry name" value="Diguanylate_Cyclase"/>
</dbReference>
<evidence type="ECO:0000256" key="1">
    <source>
        <dbReference type="ARBA" id="ARBA00012528"/>
    </source>
</evidence>
<dbReference type="Gene3D" id="3.30.70.270">
    <property type="match status" value="1"/>
</dbReference>
<accession>A0A7W6WSA0</accession>
<dbReference type="EC" id="2.7.7.65" evidence="1"/>
<evidence type="ECO:0000313" key="8">
    <source>
        <dbReference type="EMBL" id="MBB4448642.1"/>
    </source>
</evidence>
<dbReference type="GO" id="GO:0052621">
    <property type="term" value="F:diguanylate cyclase activity"/>
    <property type="evidence" value="ECO:0007669"/>
    <property type="project" value="UniProtKB-EC"/>
</dbReference>
<dbReference type="NCBIfam" id="TIGR00254">
    <property type="entry name" value="GGDEF"/>
    <property type="match status" value="1"/>
</dbReference>
<dbReference type="Pfam" id="PF00990">
    <property type="entry name" value="GGDEF"/>
    <property type="match status" value="1"/>
</dbReference>
<evidence type="ECO:0000313" key="6">
    <source>
        <dbReference type="EMBL" id="MBB4350986.1"/>
    </source>
</evidence>
<dbReference type="EMBL" id="JACIGW010000007">
    <property type="protein sequence ID" value="MBB4350986.1"/>
    <property type="molecule type" value="Genomic_DNA"/>
</dbReference>
<dbReference type="EMBL" id="JACIHM010000008">
    <property type="protein sequence ID" value="MBB4448642.1"/>
    <property type="molecule type" value="Genomic_DNA"/>
</dbReference>
<sequence length="393" mass="42542">MEQTDNFSYLLPFIFLVFGSIFLIADRWSDGSARYWGLGYISAALGFAFPILAYALPLPAQAVLSNVFFYAAFFLYGHAMLVRFRRPTLLLPRLLFTLTAFAVVCWFILVEEDLRSQLAIGDSSLAVLLGIAIVSVWRFAKSAIDRLLVVMASMVVLETAIRVTALLVSTSAGNFDSLDQFLSSEYAFLMQMAASIVGFIMALAVLGSVVSDVVMGHRDAACRDPLTGLFNRRGFELALPEAKGGAFPAGAVIVGDIDYFKQVNDRFGHAAGDHVIIGFAQILRANLRSVAIARFGGEEFVSFLPGIGRMEAADMVEKARFGFAAMSWQDHGVDGMITASFGVSATAPGDHSVHDALARADACLYTAKNSGRNRVVTEGQRPPEGPPPLRIVS</sequence>
<protein>
    <recommendedName>
        <fullName evidence="1">diguanylate cyclase</fullName>
        <ecNumber evidence="1">2.7.7.65</ecNumber>
    </recommendedName>
</protein>
<keyword evidence="10" id="KW-1185">Reference proteome</keyword>
<dbReference type="AlphaFoldDB" id="A0A7W6WSA0"/>
<feature type="transmembrane region" description="Helical" evidence="4">
    <location>
        <begin position="62"/>
        <end position="82"/>
    </location>
</feature>
<keyword evidence="4" id="KW-0812">Transmembrane</keyword>
<feature type="transmembrane region" description="Helical" evidence="4">
    <location>
        <begin position="6"/>
        <end position="25"/>
    </location>
</feature>
<feature type="domain" description="GGDEF" evidence="5">
    <location>
        <begin position="248"/>
        <end position="380"/>
    </location>
</feature>
<organism evidence="6 9">
    <name type="scientific">Aliirhizobium cellulosilyticum</name>
    <dbReference type="NCBI Taxonomy" id="393664"/>
    <lineage>
        <taxon>Bacteria</taxon>
        <taxon>Pseudomonadati</taxon>
        <taxon>Pseudomonadota</taxon>
        <taxon>Alphaproteobacteria</taxon>
        <taxon>Hyphomicrobiales</taxon>
        <taxon>Rhizobiaceae</taxon>
        <taxon>Aliirhizobium</taxon>
    </lineage>
</organism>
<gene>
    <name evidence="7" type="ORF">GGE31_004565</name>
    <name evidence="6" type="ORF">GGE33_004760</name>
    <name evidence="8" type="ORF">GGE35_004488</name>
</gene>
<evidence type="ECO:0000256" key="2">
    <source>
        <dbReference type="ARBA" id="ARBA00034247"/>
    </source>
</evidence>
<dbReference type="InterPro" id="IPR029787">
    <property type="entry name" value="Nucleotide_cyclase"/>
</dbReference>
<dbReference type="PROSITE" id="PS50887">
    <property type="entry name" value="GGDEF"/>
    <property type="match status" value="1"/>
</dbReference>
<dbReference type="CDD" id="cd01949">
    <property type="entry name" value="GGDEF"/>
    <property type="match status" value="1"/>
</dbReference>
<comment type="caution">
    <text evidence="6">The sequence shown here is derived from an EMBL/GenBank/DDBJ whole genome shotgun (WGS) entry which is preliminary data.</text>
</comment>
<evidence type="ECO:0000256" key="4">
    <source>
        <dbReference type="SAM" id="Phobius"/>
    </source>
</evidence>
<dbReference type="GO" id="GO:1902201">
    <property type="term" value="P:negative regulation of bacterial-type flagellum-dependent cell motility"/>
    <property type="evidence" value="ECO:0007669"/>
    <property type="project" value="TreeGrafter"/>
</dbReference>
<evidence type="ECO:0000313" key="11">
    <source>
        <dbReference type="Proteomes" id="UP000576087"/>
    </source>
</evidence>
<dbReference type="SMART" id="SM00267">
    <property type="entry name" value="GGDEF"/>
    <property type="match status" value="1"/>
</dbReference>
<dbReference type="PANTHER" id="PTHR45138:SF9">
    <property type="entry name" value="DIGUANYLATE CYCLASE DGCM-RELATED"/>
    <property type="match status" value="1"/>
</dbReference>
<dbReference type="InterPro" id="IPR000160">
    <property type="entry name" value="GGDEF_dom"/>
</dbReference>
<dbReference type="SUPFAM" id="SSF55073">
    <property type="entry name" value="Nucleotide cyclase"/>
    <property type="match status" value="1"/>
</dbReference>
<feature type="transmembrane region" description="Helical" evidence="4">
    <location>
        <begin position="116"/>
        <end position="140"/>
    </location>
</feature>
<dbReference type="RefSeq" id="WP_183828523.1">
    <property type="nucleotide sequence ID" value="NZ_JACIGW010000007.1"/>
</dbReference>
<evidence type="ECO:0000313" key="9">
    <source>
        <dbReference type="Proteomes" id="UP000520770"/>
    </source>
</evidence>
<name>A0A7W6WSA0_9HYPH</name>
<dbReference type="EMBL" id="JACIGY010000008">
    <property type="protein sequence ID" value="MBB4414027.1"/>
    <property type="molecule type" value="Genomic_DNA"/>
</dbReference>
<evidence type="ECO:0000256" key="3">
    <source>
        <dbReference type="SAM" id="MobiDB-lite"/>
    </source>
</evidence>
<feature type="transmembrane region" description="Helical" evidence="4">
    <location>
        <begin position="37"/>
        <end position="56"/>
    </location>
</feature>
<comment type="catalytic activity">
    <reaction evidence="2">
        <text>2 GTP = 3',3'-c-di-GMP + 2 diphosphate</text>
        <dbReference type="Rhea" id="RHEA:24898"/>
        <dbReference type="ChEBI" id="CHEBI:33019"/>
        <dbReference type="ChEBI" id="CHEBI:37565"/>
        <dbReference type="ChEBI" id="CHEBI:58805"/>
        <dbReference type="EC" id="2.7.7.65"/>
    </reaction>
</comment>
<feature type="transmembrane region" description="Helical" evidence="4">
    <location>
        <begin position="147"/>
        <end position="168"/>
    </location>
</feature>
<feature type="transmembrane region" description="Helical" evidence="4">
    <location>
        <begin position="94"/>
        <end position="110"/>
    </location>
</feature>
<keyword evidence="4" id="KW-0472">Membrane</keyword>
<dbReference type="PANTHER" id="PTHR45138">
    <property type="entry name" value="REGULATORY COMPONENTS OF SENSORY TRANSDUCTION SYSTEM"/>
    <property type="match status" value="1"/>
</dbReference>
<feature type="compositionally biased region" description="Pro residues" evidence="3">
    <location>
        <begin position="383"/>
        <end position="393"/>
    </location>
</feature>
<dbReference type="Proteomes" id="UP000524535">
    <property type="component" value="Unassembled WGS sequence"/>
</dbReference>
<evidence type="ECO:0000313" key="10">
    <source>
        <dbReference type="Proteomes" id="UP000524535"/>
    </source>
</evidence>
<reference evidence="9 10" key="1">
    <citation type="submission" date="2020-08" db="EMBL/GenBank/DDBJ databases">
        <title>Genomic Encyclopedia of Type Strains, Phase IV (KMG-V): Genome sequencing to study the core and pangenomes of soil and plant-associated prokaryotes.</title>
        <authorList>
            <person name="Whitman W."/>
        </authorList>
    </citation>
    <scope>NUCLEOTIDE SEQUENCE [LARGE SCALE GENOMIC DNA]</scope>
    <source>
        <strain evidence="7 10">SEMIA 444</strain>
        <strain evidence="6 9">SEMIA 448</strain>
        <strain evidence="8 11">SEMIA 452</strain>
    </source>
</reference>
<dbReference type="InterPro" id="IPR043128">
    <property type="entry name" value="Rev_trsase/Diguanyl_cyclase"/>
</dbReference>
<evidence type="ECO:0000313" key="7">
    <source>
        <dbReference type="EMBL" id="MBB4414027.1"/>
    </source>
</evidence>
<keyword evidence="4" id="KW-1133">Transmembrane helix</keyword>
<proteinExistence type="predicted"/>
<evidence type="ECO:0000259" key="5">
    <source>
        <dbReference type="PROSITE" id="PS50887"/>
    </source>
</evidence>
<dbReference type="Proteomes" id="UP000520770">
    <property type="component" value="Unassembled WGS sequence"/>
</dbReference>
<dbReference type="GO" id="GO:0043709">
    <property type="term" value="P:cell adhesion involved in single-species biofilm formation"/>
    <property type="evidence" value="ECO:0007669"/>
    <property type="project" value="TreeGrafter"/>
</dbReference>
<dbReference type="Proteomes" id="UP000576087">
    <property type="component" value="Unassembled WGS sequence"/>
</dbReference>
<feature type="transmembrane region" description="Helical" evidence="4">
    <location>
        <begin position="188"/>
        <end position="210"/>
    </location>
</feature>
<feature type="region of interest" description="Disordered" evidence="3">
    <location>
        <begin position="374"/>
        <end position="393"/>
    </location>
</feature>